<comment type="caution">
    <text evidence="1">The sequence shown here is derived from an EMBL/GenBank/DDBJ whole genome shotgun (WGS) entry which is preliminary data.</text>
</comment>
<keyword evidence="2" id="KW-1185">Reference proteome</keyword>
<reference evidence="1" key="1">
    <citation type="journal article" date="2021" name="New Phytol.">
        <title>Evolutionary innovations through gain and loss of genes in the ectomycorrhizal Boletales.</title>
        <authorList>
            <person name="Wu G."/>
            <person name="Miyauchi S."/>
            <person name="Morin E."/>
            <person name="Kuo A."/>
            <person name="Drula E."/>
            <person name="Varga T."/>
            <person name="Kohler A."/>
            <person name="Feng B."/>
            <person name="Cao Y."/>
            <person name="Lipzen A."/>
            <person name="Daum C."/>
            <person name="Hundley H."/>
            <person name="Pangilinan J."/>
            <person name="Johnson J."/>
            <person name="Barry K."/>
            <person name="LaButti K."/>
            <person name="Ng V."/>
            <person name="Ahrendt S."/>
            <person name="Min B."/>
            <person name="Choi I.G."/>
            <person name="Park H."/>
            <person name="Plett J.M."/>
            <person name="Magnuson J."/>
            <person name="Spatafora J.W."/>
            <person name="Nagy L.G."/>
            <person name="Henrissat B."/>
            <person name="Grigoriev I.V."/>
            <person name="Yang Z.L."/>
            <person name="Xu J."/>
            <person name="Martin F.M."/>
        </authorList>
    </citation>
    <scope>NUCLEOTIDE SEQUENCE</scope>
    <source>
        <strain evidence="1">ATCC 28755</strain>
    </source>
</reference>
<feature type="non-terminal residue" evidence="1">
    <location>
        <position position="551"/>
    </location>
</feature>
<proteinExistence type="predicted"/>
<evidence type="ECO:0000313" key="2">
    <source>
        <dbReference type="Proteomes" id="UP000790377"/>
    </source>
</evidence>
<protein>
    <submittedName>
        <fullName evidence="1">Uncharacterized protein</fullName>
    </submittedName>
</protein>
<dbReference type="Proteomes" id="UP000790377">
    <property type="component" value="Unassembled WGS sequence"/>
</dbReference>
<gene>
    <name evidence="1" type="ORF">BJ138DRAFT_1016259</name>
</gene>
<name>A0ACB8A003_9AGAM</name>
<evidence type="ECO:0000313" key="1">
    <source>
        <dbReference type="EMBL" id="KAH7906416.1"/>
    </source>
</evidence>
<accession>A0ACB8A003</accession>
<organism evidence="1 2">
    <name type="scientific">Hygrophoropsis aurantiaca</name>
    <dbReference type="NCBI Taxonomy" id="72124"/>
    <lineage>
        <taxon>Eukaryota</taxon>
        <taxon>Fungi</taxon>
        <taxon>Dikarya</taxon>
        <taxon>Basidiomycota</taxon>
        <taxon>Agaricomycotina</taxon>
        <taxon>Agaricomycetes</taxon>
        <taxon>Agaricomycetidae</taxon>
        <taxon>Boletales</taxon>
        <taxon>Coniophorineae</taxon>
        <taxon>Hygrophoropsidaceae</taxon>
        <taxon>Hygrophoropsis</taxon>
    </lineage>
</organism>
<dbReference type="EMBL" id="MU268022">
    <property type="protein sequence ID" value="KAH7906416.1"/>
    <property type="molecule type" value="Genomic_DNA"/>
</dbReference>
<sequence>MNTFTGLVSYLFRCNTDVTSLLSGTALKAVIAYISDYISKPSLKTYVVFDTIRSVFDKNVQLINGSSERGEKARKIMTQIVNSLTSKMEIGAPMASLYLLGNPDHYTSHKFVPIYWKSYVAEARRYWADEQTTDDPDSNMVLQRIKGSVVGTSPIFDYIYRPAEFGDMSLYNWVRLSEKNRIPRPKDNAKEKSGASKRSGKYSEYYKFLPDHPLYSSHHVRILLKGEGKVPNFVGGSLPRHDKGDQEYYASTMLTLFAPWRSGAQLKPESLTWMEQFEEYSFSLREREIMKFFNVRYECLDARDDYSAQLKEDQGKIPPPEWAADEYHMDDGEHWAELETTFTPFDSDSIIDNSTIGKLTAKWNYDKAVVQNTLQTSGWLAPPSSSLTKKIRSRIIVDDIPPSQWKLRVKQKRDEVQELRQSNMAKNPSRHSTTSTTHAANLHPNEVRLVDNSFLDKNFKHRLKKDLALIDKLVRAFDLNTEQERAFRIVTNHATLENPVQLKMHLGGMGGTGKSRVIKALTAFFKDRDECHRMITLAPTGSAAALIGGFT</sequence>